<accession>A0A1C3ZX07</accession>
<evidence type="ECO:0000256" key="2">
    <source>
        <dbReference type="ARBA" id="ARBA00023002"/>
    </source>
</evidence>
<dbReference type="AlphaFoldDB" id="A0A1C3ZX07"/>
<name>A0A1C3ZX07_9BACT</name>
<dbReference type="Pfam" id="PF13561">
    <property type="entry name" value="adh_short_C2"/>
    <property type="match status" value="1"/>
</dbReference>
<reference evidence="3 4" key="1">
    <citation type="submission" date="2016-08" db="EMBL/GenBank/DDBJ databases">
        <authorList>
            <person name="Seilhamer J.J."/>
        </authorList>
    </citation>
    <scope>NUCLEOTIDE SEQUENCE [LARGE SCALE GENOMIC DNA]</scope>
    <source>
        <strain evidence="3 4">A37T2</strain>
    </source>
</reference>
<dbReference type="GO" id="GO:0016491">
    <property type="term" value="F:oxidoreductase activity"/>
    <property type="evidence" value="ECO:0007669"/>
    <property type="project" value="UniProtKB-KW"/>
</dbReference>
<dbReference type="PRINTS" id="PR00080">
    <property type="entry name" value="SDRFAMILY"/>
</dbReference>
<dbReference type="FunFam" id="3.40.50.720:FF:000084">
    <property type="entry name" value="Short-chain dehydrogenase reductase"/>
    <property type="match status" value="1"/>
</dbReference>
<evidence type="ECO:0000256" key="1">
    <source>
        <dbReference type="ARBA" id="ARBA00006484"/>
    </source>
</evidence>
<dbReference type="CDD" id="cd05233">
    <property type="entry name" value="SDR_c"/>
    <property type="match status" value="1"/>
</dbReference>
<comment type="similarity">
    <text evidence="1">Belongs to the short-chain dehydrogenases/reductases (SDR) family.</text>
</comment>
<dbReference type="EMBL" id="FMAR01000001">
    <property type="protein sequence ID" value="SCB86944.1"/>
    <property type="molecule type" value="Genomic_DNA"/>
</dbReference>
<organism evidence="3 4">
    <name type="scientific">Chitinophaga costaii</name>
    <dbReference type="NCBI Taxonomy" id="1335309"/>
    <lineage>
        <taxon>Bacteria</taxon>
        <taxon>Pseudomonadati</taxon>
        <taxon>Bacteroidota</taxon>
        <taxon>Chitinophagia</taxon>
        <taxon>Chitinophagales</taxon>
        <taxon>Chitinophagaceae</taxon>
        <taxon>Chitinophaga</taxon>
    </lineage>
</organism>
<dbReference type="OrthoDB" id="597477at2"/>
<gene>
    <name evidence="3" type="ORF">GA0116948_101591</name>
</gene>
<dbReference type="Proteomes" id="UP000242818">
    <property type="component" value="Unassembled WGS sequence"/>
</dbReference>
<evidence type="ECO:0000313" key="3">
    <source>
        <dbReference type="EMBL" id="SCB86944.1"/>
    </source>
</evidence>
<dbReference type="Gene3D" id="3.40.50.720">
    <property type="entry name" value="NAD(P)-binding Rossmann-like Domain"/>
    <property type="match status" value="1"/>
</dbReference>
<sequence>MKLANQVTLITGAASGIGKAQALLFAREGAHIIASDIQSQALEETVLEIKSAGGEVIGIPADIRKEEDVKNLYVQSLKEYGKINILCNTAGVFDNLIPITETDLSLLRSILSVNIEGTFLVTKYVLQSMLAQKHGIIVNMASDAGLIGGGGGTAYTMSKHAIIGFTKQINAELGHQGIRANAIAPGLIQTPMIQAFISNEDSPIVKAFQKIPAQRFGHTDDIAMASIFLASDDSRYLYGQVLSVDGGLLSTLRF</sequence>
<dbReference type="SUPFAM" id="SSF51735">
    <property type="entry name" value="NAD(P)-binding Rossmann-fold domains"/>
    <property type="match status" value="1"/>
</dbReference>
<dbReference type="NCBIfam" id="NF005559">
    <property type="entry name" value="PRK07231.1"/>
    <property type="match status" value="1"/>
</dbReference>
<evidence type="ECO:0000313" key="4">
    <source>
        <dbReference type="Proteomes" id="UP000242818"/>
    </source>
</evidence>
<protein>
    <submittedName>
        <fullName evidence="3">3-oxoacyl-[acyl-carrier protein] reductase</fullName>
    </submittedName>
</protein>
<dbReference type="STRING" id="1335309.GA0116948_101591"/>
<dbReference type="PRINTS" id="PR00081">
    <property type="entry name" value="GDHRDH"/>
</dbReference>
<dbReference type="RefSeq" id="WP_089708792.1">
    <property type="nucleotide sequence ID" value="NZ_FMAR01000001.1"/>
</dbReference>
<dbReference type="InterPro" id="IPR036291">
    <property type="entry name" value="NAD(P)-bd_dom_sf"/>
</dbReference>
<dbReference type="InterPro" id="IPR002347">
    <property type="entry name" value="SDR_fam"/>
</dbReference>
<keyword evidence="2" id="KW-0560">Oxidoreductase</keyword>
<keyword evidence="4" id="KW-1185">Reference proteome</keyword>
<dbReference type="PANTHER" id="PTHR24321:SF8">
    <property type="entry name" value="ESTRADIOL 17-BETA-DEHYDROGENASE 8-RELATED"/>
    <property type="match status" value="1"/>
</dbReference>
<proteinExistence type="inferred from homology"/>
<dbReference type="PANTHER" id="PTHR24321">
    <property type="entry name" value="DEHYDROGENASES, SHORT CHAIN"/>
    <property type="match status" value="1"/>
</dbReference>